<dbReference type="Gene3D" id="1.10.3720.10">
    <property type="entry name" value="MetI-like"/>
    <property type="match status" value="1"/>
</dbReference>
<dbReference type="KEGG" id="cthu:HUR95_16660"/>
<keyword evidence="2 7" id="KW-0813">Transport</keyword>
<gene>
    <name evidence="9" type="ORF">HUR95_16660</name>
</gene>
<dbReference type="RefSeq" id="WP_222822786.1">
    <property type="nucleotide sequence ID" value="NZ_CP082237.1"/>
</dbReference>
<dbReference type="SUPFAM" id="SSF161098">
    <property type="entry name" value="MetI-like"/>
    <property type="match status" value="1"/>
</dbReference>
<comment type="similarity">
    <text evidence="7">Belongs to the binding-protein-dependent transport system permease family.</text>
</comment>
<dbReference type="GO" id="GO:0055085">
    <property type="term" value="P:transmembrane transport"/>
    <property type="evidence" value="ECO:0007669"/>
    <property type="project" value="InterPro"/>
</dbReference>
<protein>
    <submittedName>
        <fullName evidence="9">Sugar ABC transporter permease</fullName>
    </submittedName>
</protein>
<feature type="transmembrane region" description="Helical" evidence="7">
    <location>
        <begin position="7"/>
        <end position="30"/>
    </location>
</feature>
<evidence type="ECO:0000256" key="4">
    <source>
        <dbReference type="ARBA" id="ARBA00022692"/>
    </source>
</evidence>
<dbReference type="PANTHER" id="PTHR43005">
    <property type="entry name" value="BLR7065 PROTEIN"/>
    <property type="match status" value="1"/>
</dbReference>
<keyword evidence="6 7" id="KW-0472">Membrane</keyword>
<keyword evidence="5 7" id="KW-1133">Transmembrane helix</keyword>
<dbReference type="PANTHER" id="PTHR43005:SF1">
    <property type="entry name" value="SPERMIDINE_PUTRESCINE TRANSPORT SYSTEM PERMEASE PROTEIN"/>
    <property type="match status" value="1"/>
</dbReference>
<comment type="subcellular location">
    <subcellularLocation>
        <location evidence="1 7">Cell membrane</location>
        <topology evidence="1 7">Multi-pass membrane protein</topology>
    </subcellularLocation>
</comment>
<sequence length="285" mass="32150">MSFIRRYWLEIIMVLPLVLYIFGFALVPVLETIRLSFYNPALGTYDFSNYSYILGQRNFKGAVFNTLTVTILGLALQLVIALTIALLLKRAFRGRGFFRTIMLIPMGVPTIVSGVIMLYIFSSNGYLNVFLRQIGLIDQPIIWNAGGWITVFAVIFADMWKVLPIMVLLLLAGLESIPEEVYEASAIDGATAWQNFWYVTLPLLKPSITMALILRAVDAFRIFELPLVLAGRNFPVIATYAYSEFRDYSNPYTSGAAATILLGIIILCILLYIFLVERKDNVQRA</sequence>
<proteinExistence type="inferred from homology"/>
<feature type="transmembrane region" description="Helical" evidence="7">
    <location>
        <begin position="100"/>
        <end position="121"/>
    </location>
</feature>
<evidence type="ECO:0000313" key="9">
    <source>
        <dbReference type="EMBL" id="QZT33815.1"/>
    </source>
</evidence>
<evidence type="ECO:0000313" key="10">
    <source>
        <dbReference type="Proteomes" id="UP000825179"/>
    </source>
</evidence>
<feature type="transmembrane region" description="Helical" evidence="7">
    <location>
        <begin position="255"/>
        <end position="275"/>
    </location>
</feature>
<dbReference type="PROSITE" id="PS50928">
    <property type="entry name" value="ABC_TM1"/>
    <property type="match status" value="1"/>
</dbReference>
<dbReference type="EMBL" id="CP082237">
    <property type="protein sequence ID" value="QZT33815.1"/>
    <property type="molecule type" value="Genomic_DNA"/>
</dbReference>
<organism evidence="9 10">
    <name type="scientific">Caldalkalibacillus thermarum (strain TA2.A1)</name>
    <dbReference type="NCBI Taxonomy" id="986075"/>
    <lineage>
        <taxon>Bacteria</taxon>
        <taxon>Bacillati</taxon>
        <taxon>Bacillota</taxon>
        <taxon>Bacilli</taxon>
        <taxon>Bacillales</taxon>
        <taxon>Bacillaceae</taxon>
        <taxon>Caldalkalibacillus</taxon>
    </lineage>
</organism>
<accession>A0A8X8IAF9</accession>
<evidence type="ECO:0000256" key="7">
    <source>
        <dbReference type="RuleBase" id="RU363032"/>
    </source>
</evidence>
<evidence type="ECO:0000256" key="2">
    <source>
        <dbReference type="ARBA" id="ARBA00022448"/>
    </source>
</evidence>
<dbReference type="GO" id="GO:0005886">
    <property type="term" value="C:plasma membrane"/>
    <property type="evidence" value="ECO:0007669"/>
    <property type="project" value="UniProtKB-SubCell"/>
</dbReference>
<feature type="domain" description="ABC transmembrane type-1" evidence="8">
    <location>
        <begin position="63"/>
        <end position="273"/>
    </location>
</feature>
<evidence type="ECO:0000256" key="6">
    <source>
        <dbReference type="ARBA" id="ARBA00023136"/>
    </source>
</evidence>
<evidence type="ECO:0000259" key="8">
    <source>
        <dbReference type="PROSITE" id="PS50928"/>
    </source>
</evidence>
<dbReference type="Proteomes" id="UP000825179">
    <property type="component" value="Chromosome"/>
</dbReference>
<keyword evidence="10" id="KW-1185">Reference proteome</keyword>
<keyword evidence="3" id="KW-1003">Cell membrane</keyword>
<name>A0A8X8IAF9_CALTT</name>
<reference evidence="9 10" key="1">
    <citation type="journal article" date="2020" name="Extremophiles">
        <title>Genomic analysis of Caldalkalibacillus thermarum TA2.A1 reveals aerobic alkaliphilic metabolism and evolutionary hallmarks linking alkaliphilic bacteria and plant life.</title>
        <authorList>
            <person name="de Jong S.I."/>
            <person name="van den Broek M.A."/>
            <person name="Merkel A.Y."/>
            <person name="de la Torre Cortes P."/>
            <person name="Kalamorz F."/>
            <person name="Cook G.M."/>
            <person name="van Loosdrecht M.C.M."/>
            <person name="McMillan D.G.G."/>
        </authorList>
    </citation>
    <scope>NUCLEOTIDE SEQUENCE [LARGE SCALE GENOMIC DNA]</scope>
    <source>
        <strain evidence="9 10">TA2.A1</strain>
    </source>
</reference>
<evidence type="ECO:0000256" key="3">
    <source>
        <dbReference type="ARBA" id="ARBA00022475"/>
    </source>
</evidence>
<dbReference type="AlphaFoldDB" id="A0A8X8IAF9"/>
<dbReference type="InterPro" id="IPR035906">
    <property type="entry name" value="MetI-like_sf"/>
</dbReference>
<evidence type="ECO:0000256" key="1">
    <source>
        <dbReference type="ARBA" id="ARBA00004651"/>
    </source>
</evidence>
<dbReference type="CDD" id="cd06261">
    <property type="entry name" value="TM_PBP2"/>
    <property type="match status" value="1"/>
</dbReference>
<evidence type="ECO:0000256" key="5">
    <source>
        <dbReference type="ARBA" id="ARBA00022989"/>
    </source>
</evidence>
<keyword evidence="4 7" id="KW-0812">Transmembrane</keyword>
<feature type="transmembrane region" description="Helical" evidence="7">
    <location>
        <begin position="62"/>
        <end position="88"/>
    </location>
</feature>
<dbReference type="InterPro" id="IPR000515">
    <property type="entry name" value="MetI-like"/>
</dbReference>
<dbReference type="Pfam" id="PF00528">
    <property type="entry name" value="BPD_transp_1"/>
    <property type="match status" value="1"/>
</dbReference>